<sequence length="122" mass="13331">MMNVSLYASTLLPIEYSMTPDKADSNIGTCSGAYRGFSGVKSPREIPATITAFSTSITTNPSILTAILVGASTIAFENLFLVKKKRFTGSSRANRRISRFAKKQLLVHGLLRAIRHGLFQFS</sequence>
<keyword evidence="1" id="KW-1133">Transmembrane helix</keyword>
<keyword evidence="1" id="KW-0812">Transmembrane</keyword>
<dbReference type="AlphaFoldDB" id="A0A7C4BCS2"/>
<evidence type="ECO:0000313" key="2">
    <source>
        <dbReference type="EMBL" id="HGI88040.1"/>
    </source>
</evidence>
<name>A0A7C4BCS2_9CREN</name>
<evidence type="ECO:0000256" key="1">
    <source>
        <dbReference type="SAM" id="Phobius"/>
    </source>
</evidence>
<organism evidence="2">
    <name type="scientific">Ignisphaera aggregans</name>
    <dbReference type="NCBI Taxonomy" id="334771"/>
    <lineage>
        <taxon>Archaea</taxon>
        <taxon>Thermoproteota</taxon>
        <taxon>Thermoprotei</taxon>
        <taxon>Desulfurococcales</taxon>
        <taxon>Desulfurococcaceae</taxon>
        <taxon>Ignisphaera</taxon>
    </lineage>
</organism>
<comment type="caution">
    <text evidence="2">The sequence shown here is derived from an EMBL/GenBank/DDBJ whole genome shotgun (WGS) entry which is preliminary data.</text>
</comment>
<keyword evidence="1" id="KW-0472">Membrane</keyword>
<accession>A0A7C4BCS2</accession>
<reference evidence="2" key="1">
    <citation type="journal article" date="2020" name="mSystems">
        <title>Genome- and Community-Level Interaction Insights into Carbon Utilization and Element Cycling Functions of Hydrothermarchaeota in Hydrothermal Sediment.</title>
        <authorList>
            <person name="Zhou Z."/>
            <person name="Liu Y."/>
            <person name="Xu W."/>
            <person name="Pan J."/>
            <person name="Luo Z.H."/>
            <person name="Li M."/>
        </authorList>
    </citation>
    <scope>NUCLEOTIDE SEQUENCE [LARGE SCALE GENOMIC DNA]</scope>
    <source>
        <strain evidence="2">SpSt-732</strain>
    </source>
</reference>
<feature type="transmembrane region" description="Helical" evidence="1">
    <location>
        <begin position="63"/>
        <end position="82"/>
    </location>
</feature>
<gene>
    <name evidence="2" type="ORF">ENV14_06620</name>
</gene>
<protein>
    <submittedName>
        <fullName evidence="2">Uncharacterized protein</fullName>
    </submittedName>
</protein>
<dbReference type="EMBL" id="DTFF01000054">
    <property type="protein sequence ID" value="HGI88040.1"/>
    <property type="molecule type" value="Genomic_DNA"/>
</dbReference>
<proteinExistence type="predicted"/>